<dbReference type="AlphaFoldDB" id="A0A378JMY0"/>
<protein>
    <recommendedName>
        <fullName evidence="3">DUF4189 domain-containing protein</fullName>
    </recommendedName>
</protein>
<gene>
    <name evidence="1" type="ORF">NCTC13316_01465</name>
</gene>
<sequence>MNKKIFYCIVSLSIYSQISLAQWHCTAEDGANRQWLAISSYQRAAINKAIDVCKNESQYPETCKISKSNCELYVNGVSTTPAWQCTALDQMAQVWRSNSYANRDDAAIAAREYCQQRSGFPDTCYVNLLTCKNINLRK</sequence>
<dbReference type="OrthoDB" id="5652118at2"/>
<dbReference type="Proteomes" id="UP000254794">
    <property type="component" value="Unassembled WGS sequence"/>
</dbReference>
<keyword evidence="2" id="KW-1185">Reference proteome</keyword>
<evidence type="ECO:0000313" key="1">
    <source>
        <dbReference type="EMBL" id="STX51370.1"/>
    </source>
</evidence>
<proteinExistence type="predicted"/>
<evidence type="ECO:0000313" key="2">
    <source>
        <dbReference type="Proteomes" id="UP000254794"/>
    </source>
</evidence>
<name>A0A378JMY0_9GAMM</name>
<evidence type="ECO:0008006" key="3">
    <source>
        <dbReference type="Google" id="ProtNLM"/>
    </source>
</evidence>
<organism evidence="1 2">
    <name type="scientific">Legionella busanensis</name>
    <dbReference type="NCBI Taxonomy" id="190655"/>
    <lineage>
        <taxon>Bacteria</taxon>
        <taxon>Pseudomonadati</taxon>
        <taxon>Pseudomonadota</taxon>
        <taxon>Gammaproteobacteria</taxon>
        <taxon>Legionellales</taxon>
        <taxon>Legionellaceae</taxon>
        <taxon>Legionella</taxon>
    </lineage>
</organism>
<accession>A0A378JMY0</accession>
<dbReference type="EMBL" id="UGOD01000001">
    <property type="protein sequence ID" value="STX51370.1"/>
    <property type="molecule type" value="Genomic_DNA"/>
</dbReference>
<reference evidence="1 2" key="1">
    <citation type="submission" date="2018-06" db="EMBL/GenBank/DDBJ databases">
        <authorList>
            <consortium name="Pathogen Informatics"/>
            <person name="Doyle S."/>
        </authorList>
    </citation>
    <scope>NUCLEOTIDE SEQUENCE [LARGE SCALE GENOMIC DNA]</scope>
    <source>
        <strain evidence="1 2">NCTC13316</strain>
    </source>
</reference>
<dbReference type="RefSeq" id="WP_115331011.1">
    <property type="nucleotide sequence ID" value="NZ_CAAAHP010000001.1"/>
</dbReference>